<accession>A0A7R8Z6H9</accession>
<gene>
    <name evidence="1" type="ORF">TDIB3V08_LOCUS4307</name>
</gene>
<evidence type="ECO:0000313" key="1">
    <source>
        <dbReference type="EMBL" id="CAD7198018.1"/>
    </source>
</evidence>
<dbReference type="Gene3D" id="3.30.40.10">
    <property type="entry name" value="Zinc/RING finger domain, C3HC4 (zinc finger)"/>
    <property type="match status" value="1"/>
</dbReference>
<evidence type="ECO:0008006" key="2">
    <source>
        <dbReference type="Google" id="ProtNLM"/>
    </source>
</evidence>
<dbReference type="InterPro" id="IPR013083">
    <property type="entry name" value="Znf_RING/FYVE/PHD"/>
</dbReference>
<organism evidence="1">
    <name type="scientific">Timema douglasi</name>
    <name type="common">Walking stick</name>
    <dbReference type="NCBI Taxonomy" id="61478"/>
    <lineage>
        <taxon>Eukaryota</taxon>
        <taxon>Metazoa</taxon>
        <taxon>Ecdysozoa</taxon>
        <taxon>Arthropoda</taxon>
        <taxon>Hexapoda</taxon>
        <taxon>Insecta</taxon>
        <taxon>Pterygota</taxon>
        <taxon>Neoptera</taxon>
        <taxon>Polyneoptera</taxon>
        <taxon>Phasmatodea</taxon>
        <taxon>Timematodea</taxon>
        <taxon>Timematoidea</taxon>
        <taxon>Timematidae</taxon>
        <taxon>Timema</taxon>
    </lineage>
</organism>
<sequence>MYIFGSPYARIERQGETIVRYQNKITCPARYRSENKRIKRGVRIITGLQLFSSLSTDVRDELRPRAVPRPQVHPTEIRTSISPSSAVKLNTTSALANYATEAGIAACKTREKNSPVLSFREGQEQEQFWENFNDRDLTKNNPLWWSNGPRTPGRDSNLDLLVIDSLAYYESSALDHTATKSGALPICSECLGTSSKNKHGCEEVLSSCAECGLSVHLSCLPANQGSELSVLLDKGNRWFCEDCQDLRQLQ</sequence>
<proteinExistence type="predicted"/>
<dbReference type="AlphaFoldDB" id="A0A7R8Z6H9"/>
<dbReference type="InterPro" id="IPR011011">
    <property type="entry name" value="Znf_FYVE_PHD"/>
</dbReference>
<dbReference type="EMBL" id="OA565959">
    <property type="protein sequence ID" value="CAD7198018.1"/>
    <property type="molecule type" value="Genomic_DNA"/>
</dbReference>
<name>A0A7R8Z6H9_TIMDO</name>
<reference evidence="1" key="1">
    <citation type="submission" date="2020-11" db="EMBL/GenBank/DDBJ databases">
        <authorList>
            <person name="Tran Van P."/>
        </authorList>
    </citation>
    <scope>NUCLEOTIDE SEQUENCE</scope>
</reference>
<dbReference type="SUPFAM" id="SSF57903">
    <property type="entry name" value="FYVE/PHD zinc finger"/>
    <property type="match status" value="1"/>
</dbReference>
<protein>
    <recommendedName>
        <fullName evidence="2">PHD-type domain-containing protein</fullName>
    </recommendedName>
</protein>